<evidence type="ECO:0000256" key="10">
    <source>
        <dbReference type="ARBA" id="ARBA00023237"/>
    </source>
</evidence>
<organism evidence="13 14">
    <name type="scientific">Robbsia betulipollinis</name>
    <dbReference type="NCBI Taxonomy" id="2981849"/>
    <lineage>
        <taxon>Bacteria</taxon>
        <taxon>Pseudomonadati</taxon>
        <taxon>Pseudomonadota</taxon>
        <taxon>Betaproteobacteria</taxon>
        <taxon>Burkholderiales</taxon>
        <taxon>Burkholderiaceae</taxon>
        <taxon>Robbsia</taxon>
    </lineage>
</organism>
<feature type="domain" description="Porin" evidence="12">
    <location>
        <begin position="9"/>
        <end position="351"/>
    </location>
</feature>
<keyword evidence="6 11" id="KW-0732">Signal</keyword>
<dbReference type="InterPro" id="IPR050298">
    <property type="entry name" value="Gram-neg_bact_OMP"/>
</dbReference>
<evidence type="ECO:0000256" key="9">
    <source>
        <dbReference type="ARBA" id="ARBA00023136"/>
    </source>
</evidence>
<comment type="subcellular location">
    <subcellularLocation>
        <location evidence="1">Cell outer membrane</location>
        <topology evidence="1">Multi-pass membrane protein</topology>
    </subcellularLocation>
</comment>
<keyword evidence="5" id="KW-0812">Transmembrane</keyword>
<dbReference type="PRINTS" id="PR00184">
    <property type="entry name" value="NEISSPPORIN"/>
</dbReference>
<reference evidence="13" key="1">
    <citation type="submission" date="2022-11" db="EMBL/GenBank/DDBJ databases">
        <title>Robbsia betulipollinis sp. nov., isolated from pollen of birch (Betula pendula).</title>
        <authorList>
            <person name="Shi H."/>
            <person name="Ambika Manirajan B."/>
            <person name="Ratering S."/>
            <person name="Geissler-Plaum R."/>
            <person name="Schnell S."/>
        </authorList>
    </citation>
    <scope>NUCLEOTIDE SEQUENCE</scope>
    <source>
        <strain evidence="13">Bb-Pol-6</strain>
    </source>
</reference>
<dbReference type="InterPro" id="IPR002299">
    <property type="entry name" value="Porin_Neis"/>
</dbReference>
<accession>A0ABT3ZKM2</accession>
<keyword evidence="3" id="KW-0813">Transport</keyword>
<dbReference type="SUPFAM" id="SSF56935">
    <property type="entry name" value="Porins"/>
    <property type="match status" value="1"/>
</dbReference>
<evidence type="ECO:0000313" key="14">
    <source>
        <dbReference type="Proteomes" id="UP001082899"/>
    </source>
</evidence>
<dbReference type="Proteomes" id="UP001082899">
    <property type="component" value="Unassembled WGS sequence"/>
</dbReference>
<comment type="caution">
    <text evidence="13">The sequence shown here is derived from an EMBL/GenBank/DDBJ whole genome shotgun (WGS) entry which is preliminary data.</text>
</comment>
<keyword evidence="14" id="KW-1185">Reference proteome</keyword>
<feature type="chain" id="PRO_5045957451" evidence="11">
    <location>
        <begin position="22"/>
        <end position="388"/>
    </location>
</feature>
<evidence type="ECO:0000313" key="13">
    <source>
        <dbReference type="EMBL" id="MCY0387085.1"/>
    </source>
</evidence>
<evidence type="ECO:0000256" key="7">
    <source>
        <dbReference type="ARBA" id="ARBA00023065"/>
    </source>
</evidence>
<keyword evidence="8" id="KW-0626">Porin</keyword>
<evidence type="ECO:0000256" key="11">
    <source>
        <dbReference type="SAM" id="SignalP"/>
    </source>
</evidence>
<gene>
    <name evidence="13" type="ORF">OVY01_07530</name>
</gene>
<sequence length="388" mass="40871">MKKTLLSMAVLTGCGATSVYAQSSVTLYGLIDEGFVYTNNVKTTGGGHARYALSSGNVNGSRWGLRGSEDLGGGLKAVFLLENGFTLSNGAFAQQGREFGRQAFVGLSSDQFGTVTLGRQYDSIVDYMGPMSLTGTGYGGFLATHPYDNDNLDDSFRVSNSVKFASVNYNGLKFGGMYGFSNSTGFNQNRAYSAGVSYTFAGFNMAAGYMQINNSLSGSTPTSTTGAVSDAVISAARQRVYGGAINYAFGPAVVGVVFTQSRFENAGQGATAGSVSFGLPAGAYLRFNNYEANVRYSVTPAWNVSAEYTYTQARESGFVGGGDSSPKFHTASLMTSYSLSKRTDVYAQGVYQLVNGRNLLGGADILDAGGMSSTNRQVVGSVGVRHRF</sequence>
<dbReference type="Gene3D" id="2.40.160.10">
    <property type="entry name" value="Porin"/>
    <property type="match status" value="1"/>
</dbReference>
<evidence type="ECO:0000256" key="2">
    <source>
        <dbReference type="ARBA" id="ARBA00011233"/>
    </source>
</evidence>
<dbReference type="PANTHER" id="PTHR34501">
    <property type="entry name" value="PROTEIN YDDL-RELATED"/>
    <property type="match status" value="1"/>
</dbReference>
<dbReference type="PANTHER" id="PTHR34501:SF9">
    <property type="entry name" value="MAJOR OUTER MEMBRANE PROTEIN P.IA"/>
    <property type="match status" value="1"/>
</dbReference>
<evidence type="ECO:0000256" key="1">
    <source>
        <dbReference type="ARBA" id="ARBA00004571"/>
    </source>
</evidence>
<keyword evidence="10" id="KW-0998">Cell outer membrane</keyword>
<evidence type="ECO:0000256" key="6">
    <source>
        <dbReference type="ARBA" id="ARBA00022729"/>
    </source>
</evidence>
<dbReference type="EMBL" id="JAPMXC010000001">
    <property type="protein sequence ID" value="MCY0387085.1"/>
    <property type="molecule type" value="Genomic_DNA"/>
</dbReference>
<dbReference type="RefSeq" id="WP_267846802.1">
    <property type="nucleotide sequence ID" value="NZ_JAPMXC010000001.1"/>
</dbReference>
<evidence type="ECO:0000256" key="4">
    <source>
        <dbReference type="ARBA" id="ARBA00022452"/>
    </source>
</evidence>
<comment type="subunit">
    <text evidence="2">Homotrimer.</text>
</comment>
<keyword evidence="4" id="KW-1134">Transmembrane beta strand</keyword>
<feature type="signal peptide" evidence="11">
    <location>
        <begin position="1"/>
        <end position="21"/>
    </location>
</feature>
<evidence type="ECO:0000256" key="5">
    <source>
        <dbReference type="ARBA" id="ARBA00022692"/>
    </source>
</evidence>
<keyword evidence="7" id="KW-0406">Ion transport</keyword>
<dbReference type="InterPro" id="IPR023614">
    <property type="entry name" value="Porin_dom_sf"/>
</dbReference>
<evidence type="ECO:0000256" key="3">
    <source>
        <dbReference type="ARBA" id="ARBA00022448"/>
    </source>
</evidence>
<evidence type="ECO:0000259" key="12">
    <source>
        <dbReference type="Pfam" id="PF13609"/>
    </source>
</evidence>
<proteinExistence type="predicted"/>
<keyword evidence="9" id="KW-0472">Membrane</keyword>
<dbReference type="CDD" id="cd00342">
    <property type="entry name" value="gram_neg_porins"/>
    <property type="match status" value="1"/>
</dbReference>
<name>A0ABT3ZKM2_9BURK</name>
<evidence type="ECO:0000256" key="8">
    <source>
        <dbReference type="ARBA" id="ARBA00023114"/>
    </source>
</evidence>
<dbReference type="Pfam" id="PF13609">
    <property type="entry name" value="Porin_4"/>
    <property type="match status" value="1"/>
</dbReference>
<protein>
    <submittedName>
        <fullName evidence="13">Porin</fullName>
    </submittedName>
</protein>
<dbReference type="InterPro" id="IPR033900">
    <property type="entry name" value="Gram_neg_porin_domain"/>
</dbReference>